<sequence>MKMRILTLPGMFYHLAGQAYQSSKRGVATAAMIEPEQGIGTLVVVNVVVIQAVENKPSAVCTLGVYLAPSLIFDLTKLGNRY</sequence>
<name>A0A0M8NXS8_9EURO</name>
<evidence type="ECO:0000313" key="2">
    <source>
        <dbReference type="Proteomes" id="UP000037696"/>
    </source>
</evidence>
<organism evidence="1 2">
    <name type="scientific">Penicillium nordicum</name>
    <dbReference type="NCBI Taxonomy" id="229535"/>
    <lineage>
        <taxon>Eukaryota</taxon>
        <taxon>Fungi</taxon>
        <taxon>Dikarya</taxon>
        <taxon>Ascomycota</taxon>
        <taxon>Pezizomycotina</taxon>
        <taxon>Eurotiomycetes</taxon>
        <taxon>Eurotiomycetidae</taxon>
        <taxon>Eurotiales</taxon>
        <taxon>Aspergillaceae</taxon>
        <taxon>Penicillium</taxon>
    </lineage>
</organism>
<gene>
    <name evidence="1" type="ORF">ACN38_g8111</name>
</gene>
<accession>A0A0M8NXS8</accession>
<comment type="caution">
    <text evidence="1">The sequence shown here is derived from an EMBL/GenBank/DDBJ whole genome shotgun (WGS) entry which is preliminary data.</text>
</comment>
<dbReference type="Proteomes" id="UP000037696">
    <property type="component" value="Unassembled WGS sequence"/>
</dbReference>
<reference evidence="1 2" key="1">
    <citation type="submission" date="2015-08" db="EMBL/GenBank/DDBJ databases">
        <title>Genome sequencing of Penicillium nordicum.</title>
        <authorList>
            <person name="Nguyen H.D."/>
            <person name="Seifert K.A."/>
        </authorList>
    </citation>
    <scope>NUCLEOTIDE SEQUENCE [LARGE SCALE GENOMIC DNA]</scope>
    <source>
        <strain evidence="1 2">DAOMC 185683</strain>
    </source>
</reference>
<protein>
    <submittedName>
        <fullName evidence="1">Uncharacterized protein</fullName>
    </submittedName>
</protein>
<keyword evidence="2" id="KW-1185">Reference proteome</keyword>
<dbReference type="EMBL" id="LHQQ01000144">
    <property type="protein sequence ID" value="KOS41038.1"/>
    <property type="molecule type" value="Genomic_DNA"/>
</dbReference>
<evidence type="ECO:0000313" key="1">
    <source>
        <dbReference type="EMBL" id="KOS41038.1"/>
    </source>
</evidence>
<dbReference type="AlphaFoldDB" id="A0A0M8NXS8"/>
<proteinExistence type="predicted"/>